<proteinExistence type="predicted"/>
<dbReference type="EMBL" id="JAYWIO010000008">
    <property type="protein sequence ID" value="KAK7247171.1"/>
    <property type="molecule type" value="Genomic_DNA"/>
</dbReference>
<feature type="compositionally biased region" description="Basic and acidic residues" evidence="1">
    <location>
        <begin position="100"/>
        <end position="110"/>
    </location>
</feature>
<feature type="region of interest" description="Disordered" evidence="1">
    <location>
        <begin position="73"/>
        <end position="129"/>
    </location>
</feature>
<evidence type="ECO:0000313" key="2">
    <source>
        <dbReference type="EMBL" id="KAK7247171.1"/>
    </source>
</evidence>
<gene>
    <name evidence="2" type="ORF">RIF29_42048</name>
</gene>
<name>A0AAN9HS74_CROPI</name>
<feature type="compositionally biased region" description="Basic residues" evidence="1">
    <location>
        <begin position="88"/>
        <end position="99"/>
    </location>
</feature>
<accession>A0AAN9HS74</accession>
<sequence length="129" mass="14756">MNHALSGKGMECEGLVEKKEAAVMEEAATEMALWNAETSDSAKLVIESELRRWRQQQKKEAVANTFSFAFGQTHVKKEEEDEEGPHPHSLKMRKKKLKKTRAEDAVGGRETRRKGQRKRGSEEERMRGD</sequence>
<keyword evidence="3" id="KW-1185">Reference proteome</keyword>
<evidence type="ECO:0000256" key="1">
    <source>
        <dbReference type="SAM" id="MobiDB-lite"/>
    </source>
</evidence>
<dbReference type="AlphaFoldDB" id="A0AAN9HS74"/>
<comment type="caution">
    <text evidence="2">The sequence shown here is derived from an EMBL/GenBank/DDBJ whole genome shotgun (WGS) entry which is preliminary data.</text>
</comment>
<protein>
    <submittedName>
        <fullName evidence="2">Uncharacterized protein</fullName>
    </submittedName>
</protein>
<feature type="compositionally biased region" description="Basic and acidic residues" evidence="1">
    <location>
        <begin position="119"/>
        <end position="129"/>
    </location>
</feature>
<organism evidence="2 3">
    <name type="scientific">Crotalaria pallida</name>
    <name type="common">Smooth rattlebox</name>
    <name type="synonym">Crotalaria striata</name>
    <dbReference type="NCBI Taxonomy" id="3830"/>
    <lineage>
        <taxon>Eukaryota</taxon>
        <taxon>Viridiplantae</taxon>
        <taxon>Streptophyta</taxon>
        <taxon>Embryophyta</taxon>
        <taxon>Tracheophyta</taxon>
        <taxon>Spermatophyta</taxon>
        <taxon>Magnoliopsida</taxon>
        <taxon>eudicotyledons</taxon>
        <taxon>Gunneridae</taxon>
        <taxon>Pentapetalae</taxon>
        <taxon>rosids</taxon>
        <taxon>fabids</taxon>
        <taxon>Fabales</taxon>
        <taxon>Fabaceae</taxon>
        <taxon>Papilionoideae</taxon>
        <taxon>50 kb inversion clade</taxon>
        <taxon>genistoids sensu lato</taxon>
        <taxon>core genistoids</taxon>
        <taxon>Crotalarieae</taxon>
        <taxon>Crotalaria</taxon>
    </lineage>
</organism>
<reference evidence="2 3" key="1">
    <citation type="submission" date="2024-01" db="EMBL/GenBank/DDBJ databases">
        <title>The genomes of 5 underutilized Papilionoideae crops provide insights into root nodulation and disease resistanc.</title>
        <authorList>
            <person name="Yuan L."/>
        </authorList>
    </citation>
    <scope>NUCLEOTIDE SEQUENCE [LARGE SCALE GENOMIC DNA]</scope>
    <source>
        <strain evidence="2">ZHUSHIDOU_FW_LH</strain>
        <tissue evidence="2">Leaf</tissue>
    </source>
</reference>
<evidence type="ECO:0000313" key="3">
    <source>
        <dbReference type="Proteomes" id="UP001372338"/>
    </source>
</evidence>
<dbReference type="Proteomes" id="UP001372338">
    <property type="component" value="Unassembled WGS sequence"/>
</dbReference>